<gene>
    <name evidence="2" type="ORF">HINF_LOCUS3921</name>
    <name evidence="1" type="ORF">HINF_LOCUS49837</name>
</gene>
<protein>
    <submittedName>
        <fullName evidence="1">Uncharacterized protein</fullName>
    </submittedName>
</protein>
<organism evidence="1">
    <name type="scientific">Hexamita inflata</name>
    <dbReference type="NCBI Taxonomy" id="28002"/>
    <lineage>
        <taxon>Eukaryota</taxon>
        <taxon>Metamonada</taxon>
        <taxon>Diplomonadida</taxon>
        <taxon>Hexamitidae</taxon>
        <taxon>Hexamitinae</taxon>
        <taxon>Hexamita</taxon>
    </lineage>
</organism>
<proteinExistence type="predicted"/>
<evidence type="ECO:0000313" key="1">
    <source>
        <dbReference type="EMBL" id="CAI9962192.1"/>
    </source>
</evidence>
<keyword evidence="3" id="KW-1185">Reference proteome</keyword>
<dbReference type="AlphaFoldDB" id="A0AA86QWP9"/>
<dbReference type="Proteomes" id="UP001642409">
    <property type="component" value="Unassembled WGS sequence"/>
</dbReference>
<reference evidence="2 3" key="2">
    <citation type="submission" date="2024-07" db="EMBL/GenBank/DDBJ databases">
        <authorList>
            <person name="Akdeniz Z."/>
        </authorList>
    </citation>
    <scope>NUCLEOTIDE SEQUENCE [LARGE SCALE GENOMIC DNA]</scope>
</reference>
<dbReference type="EMBL" id="CAXDID020000007">
    <property type="protein sequence ID" value="CAL5976648.1"/>
    <property type="molecule type" value="Genomic_DNA"/>
</dbReference>
<name>A0AA86QWP9_9EUKA</name>
<comment type="caution">
    <text evidence="1">The sequence shown here is derived from an EMBL/GenBank/DDBJ whole genome shotgun (WGS) entry which is preliminary data.</text>
</comment>
<dbReference type="InterPro" id="IPR014903">
    <property type="entry name" value="DUF1796"/>
</dbReference>
<evidence type="ECO:0000313" key="3">
    <source>
        <dbReference type="Proteomes" id="UP001642409"/>
    </source>
</evidence>
<accession>A0AA86QWP9</accession>
<evidence type="ECO:0000313" key="2">
    <source>
        <dbReference type="EMBL" id="CAL5976648.1"/>
    </source>
</evidence>
<sequence length="503" mass="60156">MIVLLSLCNNNQEIPLQNNSSLIVCISIINQDFSYVEHAIEQFKLQTYNNTQLWLVIDYNSLKAHNYINNYAQYSNQLYILDCASLIDCEPQYEFNYSNQNINILRLREFYSKQKDEILQKVIQISQADYFLEWSPMAFHDKNRIQFQLQELQRTNQFCTFQDHIFQYNHFSKEISQSCSQQLIEETIICKTNQLFPLPKYNGTCQFNDSIINSSQQLVYVSFKYQNESLQNIALEQQQRIINLIKPKTEYDGIFSLGTWCQTGGALAARNFYQVHSPIHGFGIKTWENLIQILDSKFQGYWDLENMVIGKVKAGISHRYHQFQNIFKVYDNRYNMYSNHQFDEIDNSPTELKTYPRFKEMINKQVNIFIKQNQHYERVLFILRAMSAPMYSTKITEQHITNLNRVLTDLRNNKPFTLIIHVQEWQFEDVNYWIERNNITNFVVQIYKQEWNDNAFDDEWESSLKNVKIAENYWERLFQQILEVNSVSVDDQWQILKQINGWI</sequence>
<reference evidence="1" key="1">
    <citation type="submission" date="2023-06" db="EMBL/GenBank/DDBJ databases">
        <authorList>
            <person name="Kurt Z."/>
        </authorList>
    </citation>
    <scope>NUCLEOTIDE SEQUENCE</scope>
</reference>
<dbReference type="EMBL" id="CATOUU010000952">
    <property type="protein sequence ID" value="CAI9962192.1"/>
    <property type="molecule type" value="Genomic_DNA"/>
</dbReference>
<dbReference type="Pfam" id="PF08795">
    <property type="entry name" value="DUF1796"/>
    <property type="match status" value="1"/>
</dbReference>